<evidence type="ECO:0000313" key="1">
    <source>
        <dbReference type="EMBL" id="RJO73601.1"/>
    </source>
</evidence>
<dbReference type="EMBL" id="QZFU01000023">
    <property type="protein sequence ID" value="RJO73601.1"/>
    <property type="molecule type" value="Genomic_DNA"/>
</dbReference>
<dbReference type="OrthoDB" id="4369457at2"/>
<accession>A0A3A4K556</accession>
<keyword evidence="2" id="KW-1185">Reference proteome</keyword>
<dbReference type="Proteomes" id="UP000266677">
    <property type="component" value="Unassembled WGS sequence"/>
</dbReference>
<organism evidence="1 2">
    <name type="scientific">Nocardia panacis</name>
    <dbReference type="NCBI Taxonomy" id="2340916"/>
    <lineage>
        <taxon>Bacteria</taxon>
        <taxon>Bacillati</taxon>
        <taxon>Actinomycetota</taxon>
        <taxon>Actinomycetes</taxon>
        <taxon>Mycobacteriales</taxon>
        <taxon>Nocardiaceae</taxon>
        <taxon>Nocardia</taxon>
    </lineage>
</organism>
<gene>
    <name evidence="1" type="ORF">D5S18_20635</name>
</gene>
<evidence type="ECO:0000313" key="2">
    <source>
        <dbReference type="Proteomes" id="UP000266677"/>
    </source>
</evidence>
<dbReference type="AlphaFoldDB" id="A0A3A4K556"/>
<proteinExistence type="predicted"/>
<dbReference type="RefSeq" id="WP_120042677.1">
    <property type="nucleotide sequence ID" value="NZ_QZFU01000023.1"/>
</dbReference>
<dbReference type="SUPFAM" id="SSF51445">
    <property type="entry name" value="(Trans)glycosidases"/>
    <property type="match status" value="1"/>
</dbReference>
<name>A0A3A4K556_9NOCA</name>
<dbReference type="InterPro" id="IPR017853">
    <property type="entry name" value="GH"/>
</dbReference>
<sequence length="213" mass="23423">MVDSLFADVSYFQARVDDSYPYGIFSFRSNDGTFRDDNFAANYEWACRAADSGRLGCFIAYFYWRPNWSDCVNVHRDMVTALGGPHPRMISMIDVESGGNPRGDQSDGINRAYWNLADWLGHPRRVIGYANRSDFFELWPDRPDGLRVIGAGYGADPGLPGQIAHQYTDGQGYGGGLPEGCSPFGNCDMNSADGLSPLDFAAACGIRTAQEAK</sequence>
<reference evidence="1 2" key="1">
    <citation type="submission" date="2018-09" db="EMBL/GenBank/DDBJ databases">
        <title>YIM PH21274 draft genome.</title>
        <authorList>
            <person name="Miao C."/>
        </authorList>
    </citation>
    <scope>NUCLEOTIDE SEQUENCE [LARGE SCALE GENOMIC DNA]</scope>
    <source>
        <strain evidence="1 2">YIM PH 21724</strain>
    </source>
</reference>
<comment type="caution">
    <text evidence="1">The sequence shown here is derived from an EMBL/GenBank/DDBJ whole genome shotgun (WGS) entry which is preliminary data.</text>
</comment>
<dbReference type="Gene3D" id="3.20.20.80">
    <property type="entry name" value="Glycosidases"/>
    <property type="match status" value="1"/>
</dbReference>
<protein>
    <submittedName>
        <fullName evidence="1">Uncharacterized protein</fullName>
    </submittedName>
</protein>